<evidence type="ECO:0000313" key="3">
    <source>
        <dbReference type="Proteomes" id="UP000008021"/>
    </source>
</evidence>
<dbReference type="Gene3D" id="3.40.50.1820">
    <property type="entry name" value="alpha/beta hydrolase"/>
    <property type="match status" value="4"/>
</dbReference>
<name>A0A0E0CMN3_9ORYZ</name>
<dbReference type="SUPFAM" id="SSF53474">
    <property type="entry name" value="alpha/beta-Hydrolases"/>
    <property type="match status" value="4"/>
</dbReference>
<keyword evidence="1" id="KW-0732">Signal</keyword>
<organism evidence="2">
    <name type="scientific">Oryza meridionalis</name>
    <dbReference type="NCBI Taxonomy" id="40149"/>
    <lineage>
        <taxon>Eukaryota</taxon>
        <taxon>Viridiplantae</taxon>
        <taxon>Streptophyta</taxon>
        <taxon>Embryophyta</taxon>
        <taxon>Tracheophyta</taxon>
        <taxon>Spermatophyta</taxon>
        <taxon>Magnoliopsida</taxon>
        <taxon>Liliopsida</taxon>
        <taxon>Poales</taxon>
        <taxon>Poaceae</taxon>
        <taxon>BOP clade</taxon>
        <taxon>Oryzoideae</taxon>
        <taxon>Oryzeae</taxon>
        <taxon>Oryzinae</taxon>
        <taxon>Oryza</taxon>
    </lineage>
</organism>
<dbReference type="Pfam" id="PF02450">
    <property type="entry name" value="LCAT"/>
    <property type="match status" value="4"/>
</dbReference>
<dbReference type="STRING" id="40149.A0A0E0CMN3"/>
<feature type="chain" id="PRO_5002356181" description="Serine aminopeptidase S33 domain-containing protein" evidence="1">
    <location>
        <begin position="22"/>
        <end position="1506"/>
    </location>
</feature>
<proteinExistence type="predicted"/>
<dbReference type="Proteomes" id="UP000008021">
    <property type="component" value="Chromosome 2"/>
</dbReference>
<dbReference type="InterPro" id="IPR029058">
    <property type="entry name" value="AB_hydrolase_fold"/>
</dbReference>
<dbReference type="Gramene" id="OMERI02G21900.1">
    <property type="protein sequence ID" value="OMERI02G21900.1"/>
    <property type="gene ID" value="OMERI02G21900"/>
</dbReference>
<reference evidence="2" key="1">
    <citation type="submission" date="2015-04" db="UniProtKB">
        <authorList>
            <consortium name="EnsemblPlants"/>
        </authorList>
    </citation>
    <scope>IDENTIFICATION</scope>
</reference>
<feature type="signal peptide" evidence="1">
    <location>
        <begin position="1"/>
        <end position="21"/>
    </location>
</feature>
<dbReference type="GO" id="GO:0006629">
    <property type="term" value="P:lipid metabolic process"/>
    <property type="evidence" value="ECO:0007669"/>
    <property type="project" value="InterPro"/>
</dbReference>
<evidence type="ECO:0000313" key="2">
    <source>
        <dbReference type="EnsemblPlants" id="OMERI02G21900.1"/>
    </source>
</evidence>
<dbReference type="GO" id="GO:0008374">
    <property type="term" value="F:O-acyltransferase activity"/>
    <property type="evidence" value="ECO:0007669"/>
    <property type="project" value="InterPro"/>
</dbReference>
<keyword evidence="3" id="KW-1185">Reference proteome</keyword>
<accession>A0A0E0CMN3</accession>
<protein>
    <recommendedName>
        <fullName evidence="4">Serine aminopeptidase S33 domain-containing protein</fullName>
    </recommendedName>
</protein>
<evidence type="ECO:0000256" key="1">
    <source>
        <dbReference type="SAM" id="SignalP"/>
    </source>
</evidence>
<reference evidence="2" key="2">
    <citation type="submission" date="2018-05" db="EMBL/GenBank/DDBJ databases">
        <title>OmerRS3 (Oryza meridionalis Reference Sequence Version 3).</title>
        <authorList>
            <person name="Zhang J."/>
            <person name="Kudrna D."/>
            <person name="Lee S."/>
            <person name="Talag J."/>
            <person name="Welchert J."/>
            <person name="Wing R.A."/>
        </authorList>
    </citation>
    <scope>NUCLEOTIDE SEQUENCE [LARGE SCALE GENOMIC DNA]</scope>
    <source>
        <strain evidence="2">cv. OR44</strain>
    </source>
</reference>
<dbReference type="InterPro" id="IPR003386">
    <property type="entry name" value="LACT/PDAT_acylTrfase"/>
</dbReference>
<sequence length="1506" mass="171001">MASIPLLRLLLLLLPLPLREHLWPSHHRPNDASVGAGELHPIFLVPGASCSNLEARLTDAYRPSVPSCGALKGKGWFGLWDNSSDLSTHHYNECFEEQMSLVYDPVTNDYRNFPGVETRVANFGIARGFRSKNPSHPEWCLAKLIGALEEMGYRDGDNMYGVPYDLRYSAPIPGQASQVYSRHFREFMELVEATSEKHHNKKAIILGHSLGGMAALEFVRNTPSAWRDRYIEHLFLVAPTLSQGFVTTVGNLVSGPRNLIYIANTTDLSLRPMWRSFETSIVNVPSPGVFGHEPPIVATKRRNYSAYDVEDLLTAVGFSDGVEPFRRRTVARMNYHEAPMVPLTCINGVRNRTPRQLVYWDGNFDEPAQIVYGDGDDIINLISMLAFDEDMCRQPGQKGRFKSIKLDNASHGLVLTDEWALRRVMQEILELLLLLLPLPLREHLWSSQHRRNDVDAGELHPIIVLPGVACSDLEARLTEAYRPSAARCGAMKGKGWFPLWKNSSDLSTHSYNECFEEQMSLVYDPVANDYRNFPGVETRVPYFGLVKGYHQKWPFDKPWCLTPLIRALEEMGYRDGDNMHGAPYDFRHVPPVPGQESQVYSRYYKEFMELVEATSKRHRKKKVIILGHSHGGCVALEFVRNTPLAWRKEYIKHLFLVTPTLSAGLLDPVENLATGPHNLFYVPDATELSLRPMWRSFETSIANLPSPAVFGHEPIVITERRNYSAYDMEDLLAAIGFGDGIEPFRRRMVVRMNYLEAPMVPLTYINGVGKRTPRQLVYWDGNFDEAPERVYGDGDGIVNLVTMLAFDEEMRRQPGQRGQFKSIKVENASHMGILMDEWALKRVMQEILEVNQDSSHHWPNDVGAGASELHPIFVVLGASCSDLDMEARLTYAYRSSVVRCGALKGKGWFGLCSDLSTHHYNECFEEQMSLVYDPCGQLRHCEEWCLAKLIGALEEMGYRDGDNMYGVPYDLRYSAPIPGQASQVYSRHIREFMELVETASEKHHHNKKAIILGHSLREMVALEFVRNTPSAWRDRYIEHLFLVAPTLSQGFVTTVRNLVSGPRNLVYVANATDLSLRPMWRSFETSIVNVPSPGVFGHEPPIVVTKRRNYSVYDVEDLLATVDFSDGVEPFRRRTVARMNYIEVPMVPLTCINGVGNRTPQQLVYWDGNFHEPPQIVYGDGYDIINLISMLAFDEDMRRQLGQKGRFKSIKLDNASHDSILMDEWALRRLIGALEEMGYRDGDNMYGVPYDLHYSAPIPGQASQVYSRHFREFMELMEAASEKHHNKKAIILGHSLGGMVALEFVRNTPSAWRDRYIEHLFLVAPTLSTGFVPTVRNLVSEPKDLLHVANTTALSLRPMWRSFETSIVNVPSPGVFGHEPIMVTKRRNYSAYDLEDLLAAIGFSDGIEPFRRQTVARMNYIELPMVPLTCINAVGKRTPRQFVYWDGNFDDEPTEIVYDDGDDSINVVSTLAFDEEMCRQPGQKGDSSRSSSIMLLVVQFLWMNGH</sequence>
<dbReference type="EnsemblPlants" id="OMERI02G21900.1">
    <property type="protein sequence ID" value="OMERI02G21900.1"/>
    <property type="gene ID" value="OMERI02G21900"/>
</dbReference>
<dbReference type="PANTHER" id="PTHR11440">
    <property type="entry name" value="LECITHIN-CHOLESTEROL ACYLTRANSFERASE-RELATED"/>
    <property type="match status" value="1"/>
</dbReference>
<dbReference type="HOGENOM" id="CLU_248446_0_0_1"/>
<evidence type="ECO:0008006" key="4">
    <source>
        <dbReference type="Google" id="ProtNLM"/>
    </source>
</evidence>